<dbReference type="RefSeq" id="WP_166919145.1">
    <property type="nucleotide sequence ID" value="NZ_JAASRN010000002.1"/>
</dbReference>
<evidence type="ECO:0000313" key="3">
    <source>
        <dbReference type="Proteomes" id="UP000537126"/>
    </source>
</evidence>
<keyword evidence="1" id="KW-0732">Signal</keyword>
<protein>
    <submittedName>
        <fullName evidence="2">GLPGLI family protein</fullName>
    </submittedName>
</protein>
<feature type="signal peptide" evidence="1">
    <location>
        <begin position="1"/>
        <end position="25"/>
    </location>
</feature>
<reference evidence="2 3" key="1">
    <citation type="submission" date="2020-03" db="EMBL/GenBank/DDBJ databases">
        <title>Genomic Encyclopedia of Type Strains, Phase IV (KMG-IV): sequencing the most valuable type-strain genomes for metagenomic binning, comparative biology and taxonomic classification.</title>
        <authorList>
            <person name="Goeker M."/>
        </authorList>
    </citation>
    <scope>NUCLEOTIDE SEQUENCE [LARGE SCALE GENOMIC DNA]</scope>
    <source>
        <strain evidence="2 3">DSM 5718</strain>
    </source>
</reference>
<name>A0A846MQZ9_9BACT</name>
<proteinExistence type="predicted"/>
<dbReference type="Proteomes" id="UP000537126">
    <property type="component" value="Unassembled WGS sequence"/>
</dbReference>
<gene>
    <name evidence="2" type="ORF">FHS56_001398</name>
</gene>
<dbReference type="EMBL" id="JAASRN010000002">
    <property type="protein sequence ID" value="NIK73885.1"/>
    <property type="molecule type" value="Genomic_DNA"/>
</dbReference>
<keyword evidence="3" id="KW-1185">Reference proteome</keyword>
<dbReference type="NCBIfam" id="TIGR01200">
    <property type="entry name" value="GLPGLI"/>
    <property type="match status" value="1"/>
</dbReference>
<dbReference type="AlphaFoldDB" id="A0A846MQZ9"/>
<evidence type="ECO:0000256" key="1">
    <source>
        <dbReference type="SAM" id="SignalP"/>
    </source>
</evidence>
<feature type="chain" id="PRO_5032953964" evidence="1">
    <location>
        <begin position="26"/>
        <end position="284"/>
    </location>
</feature>
<evidence type="ECO:0000313" key="2">
    <source>
        <dbReference type="EMBL" id="NIK73885.1"/>
    </source>
</evidence>
<sequence>MNAKQKTILYWCSLWFCFLCTTARAQLTHVRYLVIEDWRWKDSLHFPEATQKNAWYADLYFDQNASFYVEKAEPASEEETMQWIIKQMEGASDEGKVTINAQNMPFRLDAWEYYFYNECHGGNEAWEWVASSSMGYQENCDALKIEWAPQPAEKRNISGVDCKKATGTFRGRQYVVWYAPSIPYAYGPWKLRGLPGLVLEAYEQNRRLVFQLVGVEYLQEAQLKERVAQVKQKIKHASYYATRKDFLKKRIEEENRKRRMVKEASSPFTLQEASKVWRELDYWK</sequence>
<dbReference type="InterPro" id="IPR005901">
    <property type="entry name" value="GLPGLI"/>
</dbReference>
<organism evidence="2 3">
    <name type="scientific">Thermonema lapsum</name>
    <dbReference type="NCBI Taxonomy" id="28195"/>
    <lineage>
        <taxon>Bacteria</taxon>
        <taxon>Pseudomonadati</taxon>
        <taxon>Bacteroidota</taxon>
        <taxon>Cytophagia</taxon>
        <taxon>Cytophagales</taxon>
        <taxon>Thermonemataceae</taxon>
        <taxon>Thermonema</taxon>
    </lineage>
</organism>
<accession>A0A846MQZ9</accession>
<comment type="caution">
    <text evidence="2">The sequence shown here is derived from an EMBL/GenBank/DDBJ whole genome shotgun (WGS) entry which is preliminary data.</text>
</comment>